<organism evidence="1 2">
    <name type="scientific">Neocallimastix californiae</name>
    <dbReference type="NCBI Taxonomy" id="1754190"/>
    <lineage>
        <taxon>Eukaryota</taxon>
        <taxon>Fungi</taxon>
        <taxon>Fungi incertae sedis</taxon>
        <taxon>Chytridiomycota</taxon>
        <taxon>Chytridiomycota incertae sedis</taxon>
        <taxon>Neocallimastigomycetes</taxon>
        <taxon>Neocallimastigales</taxon>
        <taxon>Neocallimastigaceae</taxon>
        <taxon>Neocallimastix</taxon>
    </lineage>
</organism>
<reference evidence="1 2" key="1">
    <citation type="submission" date="2016-08" db="EMBL/GenBank/DDBJ databases">
        <title>A Parts List for Fungal Cellulosomes Revealed by Comparative Genomics.</title>
        <authorList>
            <consortium name="DOE Joint Genome Institute"/>
            <person name="Haitjema C.H."/>
            <person name="Gilmore S.P."/>
            <person name="Henske J.K."/>
            <person name="Solomon K.V."/>
            <person name="De Groot R."/>
            <person name="Kuo A."/>
            <person name="Mondo S.J."/>
            <person name="Salamov A.A."/>
            <person name="Labutti K."/>
            <person name="Zhao Z."/>
            <person name="Chiniquy J."/>
            <person name="Barry K."/>
            <person name="Brewer H.M."/>
            <person name="Purvine S.O."/>
            <person name="Wright A.T."/>
            <person name="Boxma B."/>
            <person name="Van Alen T."/>
            <person name="Hackstein J.H."/>
            <person name="Baker S.E."/>
            <person name="Grigoriev I.V."/>
            <person name="O'Malley M.A."/>
        </authorList>
    </citation>
    <scope>NUCLEOTIDE SEQUENCE [LARGE SCALE GENOMIC DNA]</scope>
    <source>
        <strain evidence="1 2">G1</strain>
    </source>
</reference>
<keyword evidence="2" id="KW-1185">Reference proteome</keyword>
<evidence type="ECO:0000313" key="1">
    <source>
        <dbReference type="EMBL" id="ORY12377.1"/>
    </source>
</evidence>
<dbReference type="EMBL" id="MCOG01000372">
    <property type="protein sequence ID" value="ORY12377.1"/>
    <property type="molecule type" value="Genomic_DNA"/>
</dbReference>
<accession>A0A1Y1ZQU3</accession>
<evidence type="ECO:0000313" key="2">
    <source>
        <dbReference type="Proteomes" id="UP000193920"/>
    </source>
</evidence>
<comment type="caution">
    <text evidence="1">The sequence shown here is derived from an EMBL/GenBank/DDBJ whole genome shotgun (WGS) entry which is preliminary data.</text>
</comment>
<name>A0A1Y1ZQU3_9FUNG</name>
<dbReference type="AlphaFoldDB" id="A0A1Y1ZQU3"/>
<sequence length="280" mass="32835">MLQARGLMKFIESDYLANAKKNNSLSSNDLEKATKEQTLADSIIVNNLSSEALEMVNDLDIPFEIFKVLKQEYNKNETKDAQQWNEKLKKLKAKNPSECSAVLRKIKELFRILDKKGYKTGQLEKHRFIYFAMSPVIQNDLKFREEMKHLMQLKCKGIIFEEKEKSKPDMMDVDYVGKPEFNSNNKEISYINNKISNFKSNYCHICKEYGHDVSICNYNLKNPKRNKNINKNKGFTKSKKKQFNNKNRNRKYIGNLEYESDSSNDDISFNNIKPMFEKGI</sequence>
<proteinExistence type="predicted"/>
<gene>
    <name evidence="1" type="ORF">LY90DRAFT_637056</name>
</gene>
<dbReference type="Proteomes" id="UP000193920">
    <property type="component" value="Unassembled WGS sequence"/>
</dbReference>
<dbReference type="OrthoDB" id="10472437at2759"/>
<protein>
    <submittedName>
        <fullName evidence="1">Uncharacterized protein</fullName>
    </submittedName>
</protein>